<evidence type="ECO:0008006" key="5">
    <source>
        <dbReference type="Google" id="ProtNLM"/>
    </source>
</evidence>
<proteinExistence type="predicted"/>
<dbReference type="PANTHER" id="PTHR19920">
    <property type="entry name" value="WD40 PROTEIN CIAO1"/>
    <property type="match status" value="1"/>
</dbReference>
<gene>
    <name evidence="2" type="ORF">POCTA_138.1.T0170106</name>
    <name evidence="3" type="ORF">POCTA_138.1.T0170107</name>
</gene>
<comment type="caution">
    <text evidence="3">The sequence shown here is derived from an EMBL/GenBank/DDBJ whole genome shotgun (WGS) entry which is preliminary data.</text>
</comment>
<dbReference type="InterPro" id="IPR001680">
    <property type="entry name" value="WD40_rpt"/>
</dbReference>
<protein>
    <recommendedName>
        <fullName evidence="5">WD40-repeat-containing domain</fullName>
    </recommendedName>
</protein>
<dbReference type="PROSITE" id="PS50082">
    <property type="entry name" value="WD_REPEATS_2"/>
    <property type="match status" value="1"/>
</dbReference>
<dbReference type="EMBL" id="CAJJDP010000017">
    <property type="protein sequence ID" value="CAD8145200.1"/>
    <property type="molecule type" value="Genomic_DNA"/>
</dbReference>
<accession>A0A8S1T3B8</accession>
<evidence type="ECO:0000313" key="2">
    <source>
        <dbReference type="EMBL" id="CAD8145200.1"/>
    </source>
</evidence>
<dbReference type="AlphaFoldDB" id="A0A8S1T3B8"/>
<dbReference type="OrthoDB" id="309423at2759"/>
<dbReference type="GO" id="GO:0016226">
    <property type="term" value="P:iron-sulfur cluster assembly"/>
    <property type="evidence" value="ECO:0007669"/>
    <property type="project" value="TreeGrafter"/>
</dbReference>
<evidence type="ECO:0000313" key="3">
    <source>
        <dbReference type="EMBL" id="CAD8145202.1"/>
    </source>
</evidence>
<dbReference type="EMBL" id="CAJJDP010000017">
    <property type="protein sequence ID" value="CAD8145202.1"/>
    <property type="molecule type" value="Genomic_DNA"/>
</dbReference>
<sequence length="342" mass="40270">MNNQKQSMLQNDKCLKGFDQNIKSYNLHNQYPVHKNLWCKTFAFIKDDSILVIGFNNMIKEYQIKNGNMKQFQVLLGHRFDVNCLKWANFQNQLISGGHDGKIFCWPKNLSSNSKFIAKCNFHSLSITHFLMNSKEDLLITASMDQTIKFSEKNKQNQIWECSQVITEYRDTIFSLSLSQNENKLISCGYDNLILVLQKDQQFNRNNWIVKQRIILDLHGYRLSFIKDDLFLFQPYNKEEIWIYEISNDLFIKAKTIHSKSDCLDFGTLFPHQYIQSKNIILAKNGNYIHLIKFDIQDNLEVFQSINFGDQCIYGQLSNDGQCLITWDNKSNLIQFRVCEKK</sequence>
<dbReference type="Pfam" id="PF00400">
    <property type="entry name" value="WD40"/>
    <property type="match status" value="2"/>
</dbReference>
<keyword evidence="1" id="KW-0853">WD repeat</keyword>
<dbReference type="PANTHER" id="PTHR19920:SF0">
    <property type="entry name" value="CYTOSOLIC IRON-SULFUR PROTEIN ASSEMBLY PROTEIN CIAO1-RELATED"/>
    <property type="match status" value="1"/>
</dbReference>
<evidence type="ECO:0000256" key="1">
    <source>
        <dbReference type="PROSITE-ProRule" id="PRU00221"/>
    </source>
</evidence>
<keyword evidence="4" id="KW-1185">Reference proteome</keyword>
<name>A0A8S1T3B8_PAROT</name>
<feature type="repeat" description="WD" evidence="1">
    <location>
        <begin position="75"/>
        <end position="106"/>
    </location>
</feature>
<dbReference type="SMART" id="SM00320">
    <property type="entry name" value="WD40"/>
    <property type="match status" value="4"/>
</dbReference>
<evidence type="ECO:0000313" key="4">
    <source>
        <dbReference type="Proteomes" id="UP000683925"/>
    </source>
</evidence>
<dbReference type="OMA" id="KEEMWIY"/>
<reference evidence="3" key="1">
    <citation type="submission" date="2021-01" db="EMBL/GenBank/DDBJ databases">
        <authorList>
            <consortium name="Genoscope - CEA"/>
            <person name="William W."/>
        </authorList>
    </citation>
    <scope>NUCLEOTIDE SEQUENCE</scope>
</reference>
<organism evidence="3 4">
    <name type="scientific">Paramecium octaurelia</name>
    <dbReference type="NCBI Taxonomy" id="43137"/>
    <lineage>
        <taxon>Eukaryota</taxon>
        <taxon>Sar</taxon>
        <taxon>Alveolata</taxon>
        <taxon>Ciliophora</taxon>
        <taxon>Intramacronucleata</taxon>
        <taxon>Oligohymenophorea</taxon>
        <taxon>Peniculida</taxon>
        <taxon>Parameciidae</taxon>
        <taxon>Paramecium</taxon>
    </lineage>
</organism>
<dbReference type="GO" id="GO:0097361">
    <property type="term" value="C:cytosolic [4Fe-4S] assembly targeting complex"/>
    <property type="evidence" value="ECO:0007669"/>
    <property type="project" value="TreeGrafter"/>
</dbReference>
<dbReference type="Proteomes" id="UP000683925">
    <property type="component" value="Unassembled WGS sequence"/>
</dbReference>